<organism evidence="8 9">
    <name type="scientific">Phytophthora megakarya</name>
    <dbReference type="NCBI Taxonomy" id="4795"/>
    <lineage>
        <taxon>Eukaryota</taxon>
        <taxon>Sar</taxon>
        <taxon>Stramenopiles</taxon>
        <taxon>Oomycota</taxon>
        <taxon>Peronosporomycetes</taxon>
        <taxon>Peronosporales</taxon>
        <taxon>Peronosporaceae</taxon>
        <taxon>Phytophthora</taxon>
    </lineage>
</organism>
<evidence type="ECO:0000256" key="3">
    <source>
        <dbReference type="ARBA" id="ARBA00010400"/>
    </source>
</evidence>
<keyword evidence="6" id="KW-0843">Virulence</keyword>
<evidence type="ECO:0000256" key="5">
    <source>
        <dbReference type="ARBA" id="ARBA00022729"/>
    </source>
</evidence>
<dbReference type="GO" id="GO:0005576">
    <property type="term" value="C:extracellular region"/>
    <property type="evidence" value="ECO:0007669"/>
    <property type="project" value="UniProtKB-SubCell"/>
</dbReference>
<sequence length="438" mass="50512">MARNNLFEKPAFTTWVKYVDDLNAKHPEKPSRMYPTLTKYFDDETLFKLTDDMKWSEKTKPFATKLEDDWLQAGLQSRKTPEKVLVGLGLGKTTDSLLENSLFSHWAKYTAAFNKRYPEEKATMIETLTKKFGDIEVTKMLHTAKSKKWTKTLATQLESAQMKMWLNNGKSTDDVFKLLQLDKYGNIYHFEDKVLLSAWVSYMNVFTKENPNKKDVLLSALGSRLTDRPLNQILNEAKTFPSMENTAIKIQTNKIQSYLASNESPNKVFELLALDEMGDGILGTPLFRTWMNYAKDFNKQNPNKQVSWFDTLRSENNWKGFQVIDKAMENPSTVSIGKTVQREWINTWLNNEKPPKVVFGLLDLNAAGKYTLTNPRFKTWTTYLDEFNQRYPSKTPTVIDGLRSNYDDMNLLAIFKAAKKNPTTAKLTTDLENALINK</sequence>
<reference evidence="9" key="1">
    <citation type="submission" date="2017-03" db="EMBL/GenBank/DDBJ databases">
        <title>Phytopthora megakarya and P. palmivora, two closely related causual agents of cacao black pod achieved similar genome size and gene model numbers by different mechanisms.</title>
        <authorList>
            <person name="Ali S."/>
            <person name="Shao J."/>
            <person name="Larry D.J."/>
            <person name="Kronmiller B."/>
            <person name="Shen D."/>
            <person name="Strem M.D."/>
            <person name="Melnick R.L."/>
            <person name="Guiltinan M.J."/>
            <person name="Tyler B.M."/>
            <person name="Meinhardt L.W."/>
            <person name="Bailey B.A."/>
        </authorList>
    </citation>
    <scope>NUCLEOTIDE SEQUENCE [LARGE SCALE GENOMIC DNA]</scope>
    <source>
        <strain evidence="9">zdho120</strain>
    </source>
</reference>
<evidence type="ECO:0000313" key="9">
    <source>
        <dbReference type="Proteomes" id="UP000198211"/>
    </source>
</evidence>
<dbReference type="Proteomes" id="UP000198211">
    <property type="component" value="Unassembled WGS sequence"/>
</dbReference>
<dbReference type="Pfam" id="PF22748">
    <property type="entry name" value="PexRD54_WY"/>
    <property type="match status" value="2"/>
</dbReference>
<evidence type="ECO:0000256" key="4">
    <source>
        <dbReference type="ARBA" id="ARBA00022525"/>
    </source>
</evidence>
<proteinExistence type="inferred from homology"/>
<dbReference type="EMBL" id="NBNE01008581">
    <property type="protein sequence ID" value="OWY99332.1"/>
    <property type="molecule type" value="Genomic_DNA"/>
</dbReference>
<evidence type="ECO:0000256" key="6">
    <source>
        <dbReference type="ARBA" id="ARBA00023026"/>
    </source>
</evidence>
<keyword evidence="5" id="KW-0732">Signal</keyword>
<keyword evidence="9" id="KW-1185">Reference proteome</keyword>
<feature type="domain" description="RxLR effector PexRD54 WY" evidence="7">
    <location>
        <begin position="345"/>
        <end position="383"/>
    </location>
</feature>
<comment type="subcellular location">
    <subcellularLocation>
        <location evidence="1">Host cell</location>
    </subcellularLocation>
    <subcellularLocation>
        <location evidence="2">Secreted</location>
    </subcellularLocation>
</comment>
<dbReference type="InterPro" id="IPR054463">
    <property type="entry name" value="PexRD54_WY"/>
</dbReference>
<evidence type="ECO:0000256" key="1">
    <source>
        <dbReference type="ARBA" id="ARBA00004340"/>
    </source>
</evidence>
<dbReference type="OrthoDB" id="126981at2759"/>
<name>A0A225V220_9STRA</name>
<accession>A0A225V220</accession>
<protein>
    <submittedName>
        <fullName evidence="8">Avirulence (Avh) protein</fullName>
    </submittedName>
</protein>
<feature type="non-terminal residue" evidence="8">
    <location>
        <position position="438"/>
    </location>
</feature>
<gene>
    <name evidence="8" type="ORF">PHMEG_00029675</name>
</gene>
<comment type="caution">
    <text evidence="8">The sequence shown here is derived from an EMBL/GenBank/DDBJ whole genome shotgun (WGS) entry which is preliminary data.</text>
</comment>
<evidence type="ECO:0000259" key="7">
    <source>
        <dbReference type="Pfam" id="PF22748"/>
    </source>
</evidence>
<keyword evidence="4" id="KW-0964">Secreted</keyword>
<evidence type="ECO:0000256" key="2">
    <source>
        <dbReference type="ARBA" id="ARBA00004613"/>
    </source>
</evidence>
<evidence type="ECO:0000313" key="8">
    <source>
        <dbReference type="EMBL" id="OWY99332.1"/>
    </source>
</evidence>
<comment type="similarity">
    <text evidence="3">Belongs to the RxLR effector family.</text>
</comment>
<feature type="domain" description="RxLR effector PexRD54 WY" evidence="7">
    <location>
        <begin position="255"/>
        <end position="293"/>
    </location>
</feature>
<dbReference type="AlphaFoldDB" id="A0A225V220"/>
<dbReference type="GO" id="GO:0043657">
    <property type="term" value="C:host cell"/>
    <property type="evidence" value="ECO:0007669"/>
    <property type="project" value="UniProtKB-SubCell"/>
</dbReference>